<evidence type="ECO:0000313" key="2">
    <source>
        <dbReference type="EMBL" id="WEK03444.1"/>
    </source>
</evidence>
<sequence>MRLNRLLLAVLLAAAATPLAYAQSAVDEAVETLVTFGDLDGVDGRWIWANKTALIDLTAPSGDNLRGKMEQFCPEDRSPVMRIETVDDGFDIGVIDAPPGLHWQYRRDAYGSYTQSLEPDTFYAALGYGADHPPSDAVIATNERDSGPVTVIRSAENVLLITHRNGFDMFVRCDDN</sequence>
<feature type="chain" id="PRO_5042474020" evidence="1">
    <location>
        <begin position="23"/>
        <end position="176"/>
    </location>
</feature>
<keyword evidence="1" id="KW-0732">Signal</keyword>
<evidence type="ECO:0000256" key="1">
    <source>
        <dbReference type="SAM" id="SignalP"/>
    </source>
</evidence>
<evidence type="ECO:0000313" key="3">
    <source>
        <dbReference type="Proteomes" id="UP001217476"/>
    </source>
</evidence>
<name>A0AAJ6AZT3_9HYPH</name>
<dbReference type="EMBL" id="CP119312">
    <property type="protein sequence ID" value="WEK03444.1"/>
    <property type="molecule type" value="Genomic_DNA"/>
</dbReference>
<gene>
    <name evidence="2" type="ORF">P0Y65_14735</name>
</gene>
<organism evidence="2 3">
    <name type="scientific">Candidatus Devosia phytovorans</name>
    <dbReference type="NCBI Taxonomy" id="3121372"/>
    <lineage>
        <taxon>Bacteria</taxon>
        <taxon>Pseudomonadati</taxon>
        <taxon>Pseudomonadota</taxon>
        <taxon>Alphaproteobacteria</taxon>
        <taxon>Hyphomicrobiales</taxon>
        <taxon>Devosiaceae</taxon>
        <taxon>Devosia</taxon>
    </lineage>
</organism>
<accession>A0AAJ6AZT3</accession>
<dbReference type="AlphaFoldDB" id="A0AAJ6AZT3"/>
<reference evidence="2" key="1">
    <citation type="submission" date="2023-03" db="EMBL/GenBank/DDBJ databases">
        <title>Andean soil-derived lignocellulolytic bacterial consortium as a source of novel taxa and putative plastic-active enzymes.</title>
        <authorList>
            <person name="Diaz-Garcia L."/>
            <person name="Chuvochina M."/>
            <person name="Feuerriegel G."/>
            <person name="Bunk B."/>
            <person name="Sproer C."/>
            <person name="Streit W.R."/>
            <person name="Rodriguez L.M."/>
            <person name="Overmann J."/>
            <person name="Jimenez D.J."/>
        </authorList>
    </citation>
    <scope>NUCLEOTIDE SEQUENCE</scope>
    <source>
        <strain evidence="2">MAG 4196</strain>
    </source>
</reference>
<feature type="signal peptide" evidence="1">
    <location>
        <begin position="1"/>
        <end position="22"/>
    </location>
</feature>
<dbReference type="Proteomes" id="UP001217476">
    <property type="component" value="Chromosome"/>
</dbReference>
<proteinExistence type="predicted"/>
<protein>
    <submittedName>
        <fullName evidence="2">Uncharacterized protein</fullName>
    </submittedName>
</protein>